<feature type="region of interest" description="Disordered" evidence="1">
    <location>
        <begin position="246"/>
        <end position="270"/>
    </location>
</feature>
<evidence type="ECO:0000313" key="2">
    <source>
        <dbReference type="EMBL" id="WVZ18327.1"/>
    </source>
</evidence>
<accession>A0AAQ3P0G5</accession>
<dbReference type="GO" id="GO:0090266">
    <property type="term" value="P:regulation of mitotic cell cycle spindle assembly checkpoint"/>
    <property type="evidence" value="ECO:0007669"/>
    <property type="project" value="InterPro"/>
</dbReference>
<evidence type="ECO:0000256" key="1">
    <source>
        <dbReference type="SAM" id="MobiDB-lite"/>
    </source>
</evidence>
<feature type="region of interest" description="Disordered" evidence="1">
    <location>
        <begin position="53"/>
        <end position="97"/>
    </location>
</feature>
<protein>
    <submittedName>
        <fullName evidence="2">Uncharacterized protein</fullName>
    </submittedName>
</protein>
<gene>
    <name evidence="2" type="ORF">V8G54_005649</name>
</gene>
<feature type="compositionally biased region" description="Acidic residues" evidence="1">
    <location>
        <begin position="247"/>
        <end position="270"/>
    </location>
</feature>
<keyword evidence="3" id="KW-1185">Reference proteome</keyword>
<dbReference type="Pfam" id="PF15243">
    <property type="entry name" value="ANAPC15"/>
    <property type="match status" value="1"/>
</dbReference>
<dbReference type="PANTHER" id="PTHR37771">
    <property type="entry name" value="OS02G0593400 PROTEIN"/>
    <property type="match status" value="1"/>
</dbReference>
<dbReference type="InterPro" id="IPR026182">
    <property type="entry name" value="ANAPC15"/>
</dbReference>
<sequence length="378" mass="42711">MPTATQVPPLPLPHLAKSANNNCISQVRFCTVIVAPPKWGSPQSHLPGAVLRDQRNSASEPRSTSPDQSPTPTSNQSPTPNQSQNSKHSKKLHNQPGRQLEEEVLDFTTTATPNNHQQQDRSRTKKGGGHLLAISEEKQRTMGFEISNSAKEKKEEGGVGILRCEMRRWEKDSKEEKMLQFPAYMTQYPLSTRTIPTSFLLPSQWPHPQNEELLLAMEESDFEEKCNEIRKMNSNLIVIGKTTNENDKEDFDNEADDDDADNVEESEGEEFEQETVADIFCLYYLGLVGQIFVSSFSSIRFFDLLMKSEIRAFEIAIDGVKNRIWAFKSKCAFGDLEVVLALFVVYLEVRSGLYSNIHSKVKVFCVVLHCLGFSTKLF</sequence>
<dbReference type="Proteomes" id="UP001374535">
    <property type="component" value="Chromosome 2"/>
</dbReference>
<evidence type="ECO:0000313" key="3">
    <source>
        <dbReference type="Proteomes" id="UP001374535"/>
    </source>
</evidence>
<dbReference type="EMBL" id="CP144699">
    <property type="protein sequence ID" value="WVZ18327.1"/>
    <property type="molecule type" value="Genomic_DNA"/>
</dbReference>
<organism evidence="2 3">
    <name type="scientific">Vigna mungo</name>
    <name type="common">Black gram</name>
    <name type="synonym">Phaseolus mungo</name>
    <dbReference type="NCBI Taxonomy" id="3915"/>
    <lineage>
        <taxon>Eukaryota</taxon>
        <taxon>Viridiplantae</taxon>
        <taxon>Streptophyta</taxon>
        <taxon>Embryophyta</taxon>
        <taxon>Tracheophyta</taxon>
        <taxon>Spermatophyta</taxon>
        <taxon>Magnoliopsida</taxon>
        <taxon>eudicotyledons</taxon>
        <taxon>Gunneridae</taxon>
        <taxon>Pentapetalae</taxon>
        <taxon>rosids</taxon>
        <taxon>fabids</taxon>
        <taxon>Fabales</taxon>
        <taxon>Fabaceae</taxon>
        <taxon>Papilionoideae</taxon>
        <taxon>50 kb inversion clade</taxon>
        <taxon>NPAAA clade</taxon>
        <taxon>indigoferoid/millettioid clade</taxon>
        <taxon>Phaseoleae</taxon>
        <taxon>Vigna</taxon>
    </lineage>
</organism>
<proteinExistence type="predicted"/>
<dbReference type="PANTHER" id="PTHR37771:SF2">
    <property type="entry name" value="OS02G0593400 PROTEIN"/>
    <property type="match status" value="1"/>
</dbReference>
<reference evidence="2 3" key="1">
    <citation type="journal article" date="2023" name="Life. Sci Alliance">
        <title>Evolutionary insights into 3D genome organization and epigenetic landscape of Vigna mungo.</title>
        <authorList>
            <person name="Junaid A."/>
            <person name="Singh B."/>
            <person name="Bhatia S."/>
        </authorList>
    </citation>
    <scope>NUCLEOTIDE SEQUENCE [LARGE SCALE GENOMIC DNA]</scope>
    <source>
        <strain evidence="2">Urdbean</strain>
    </source>
</reference>
<dbReference type="GO" id="GO:0005680">
    <property type="term" value="C:anaphase-promoting complex"/>
    <property type="evidence" value="ECO:0007669"/>
    <property type="project" value="InterPro"/>
</dbReference>
<dbReference type="AlphaFoldDB" id="A0AAQ3P0G5"/>
<name>A0AAQ3P0G5_VIGMU</name>
<feature type="compositionally biased region" description="Low complexity" evidence="1">
    <location>
        <begin position="63"/>
        <end position="86"/>
    </location>
</feature>